<dbReference type="Proteomes" id="UP000236497">
    <property type="component" value="Unassembled WGS sequence"/>
</dbReference>
<dbReference type="Gene3D" id="1.10.10.630">
    <property type="entry name" value="DnaD domain-like"/>
    <property type="match status" value="2"/>
</dbReference>
<dbReference type="RefSeq" id="WP_103203651.1">
    <property type="nucleotide sequence ID" value="NZ_CVTD020000026.1"/>
</dbReference>
<dbReference type="EMBL" id="CVTD020000026">
    <property type="protein sequence ID" value="CRZ35575.1"/>
    <property type="molecule type" value="Genomic_DNA"/>
</dbReference>
<feature type="domain" description="DnaB/C C-terminal" evidence="2">
    <location>
        <begin position="252"/>
        <end position="315"/>
    </location>
</feature>
<dbReference type="Pfam" id="PF07261">
    <property type="entry name" value="DnaB_2"/>
    <property type="match status" value="2"/>
</dbReference>
<dbReference type="OrthoDB" id="1652900at2"/>
<reference evidence="3 4" key="1">
    <citation type="submission" date="2015-06" db="EMBL/GenBank/DDBJ databases">
        <authorList>
            <person name="Wibberg Daniel"/>
        </authorList>
    </citation>
    <scope>NUCLEOTIDE SEQUENCE [LARGE SCALE GENOMIC DNA]</scope>
    <source>
        <strain evidence="3 4">T3/55T</strain>
    </source>
</reference>
<evidence type="ECO:0000313" key="3">
    <source>
        <dbReference type="EMBL" id="CRZ35575.1"/>
    </source>
</evidence>
<dbReference type="Gene3D" id="1.10.10.10">
    <property type="entry name" value="Winged helix-like DNA-binding domain superfamily/Winged helix DNA-binding domain"/>
    <property type="match status" value="1"/>
</dbReference>
<comment type="similarity">
    <text evidence="1">Belongs to the DnaB/DnaD family.</text>
</comment>
<evidence type="ECO:0000259" key="2">
    <source>
        <dbReference type="Pfam" id="PF07261"/>
    </source>
</evidence>
<proteinExistence type="inferred from homology"/>
<dbReference type="PANTHER" id="PTHR37293:SF5">
    <property type="entry name" value="DNA REPLICATION PROTEIN"/>
    <property type="match status" value="1"/>
</dbReference>
<evidence type="ECO:0000313" key="4">
    <source>
        <dbReference type="Proteomes" id="UP000236497"/>
    </source>
</evidence>
<dbReference type="NCBIfam" id="TIGR01446">
    <property type="entry name" value="DnaD_dom"/>
    <property type="match status" value="2"/>
</dbReference>
<dbReference type="InterPro" id="IPR006343">
    <property type="entry name" value="DnaB/C_C"/>
</dbReference>
<dbReference type="SUPFAM" id="SSF158499">
    <property type="entry name" value="DnaD domain-like"/>
    <property type="match status" value="2"/>
</dbReference>
<organism evidence="3 4">
    <name type="scientific">Herbinix hemicellulosilytica</name>
    <dbReference type="NCBI Taxonomy" id="1564487"/>
    <lineage>
        <taxon>Bacteria</taxon>
        <taxon>Bacillati</taxon>
        <taxon>Bacillota</taxon>
        <taxon>Clostridia</taxon>
        <taxon>Lachnospirales</taxon>
        <taxon>Lachnospiraceae</taxon>
        <taxon>Herbinix</taxon>
    </lineage>
</organism>
<dbReference type="InterPro" id="IPR034829">
    <property type="entry name" value="DnaD-like_sf"/>
</dbReference>
<name>A0A0H5SKF3_HERHM</name>
<protein>
    <recommendedName>
        <fullName evidence="2">DnaB/C C-terminal domain-containing protein</fullName>
    </recommendedName>
</protein>
<accession>A0A0H5SKF3</accession>
<dbReference type="InterPro" id="IPR053162">
    <property type="entry name" value="DnaD"/>
</dbReference>
<evidence type="ECO:0000256" key="1">
    <source>
        <dbReference type="ARBA" id="ARBA00093462"/>
    </source>
</evidence>
<dbReference type="PANTHER" id="PTHR37293">
    <property type="entry name" value="PHAGE REPLICATION PROTEIN-RELATED"/>
    <property type="match status" value="1"/>
</dbReference>
<dbReference type="InterPro" id="IPR036388">
    <property type="entry name" value="WH-like_DNA-bd_sf"/>
</dbReference>
<dbReference type="PIRSF" id="PIRSF033722">
    <property type="entry name" value="DnaD_CA_C3587_prd"/>
    <property type="match status" value="1"/>
</dbReference>
<sequence length="370" mass="42375">MNKISLYSEGIYDVTIVPNTFIDLYMPSANGAYVKVYLYLLRHIGSSNTEITISSIADHLEDTEKDIIRALNYWEKQNLLKIERNAQDEITAIYLADLSGLNKTGHSTATIDDALEELDSVTVSEPDEIASNIHTETEPAAIPTYSQDKIDELKSNDKFQYVTHIVELYLGRPMKPVDLQLIIYLYDELKFSPELIIYLYEYCVSKNKMNPSYIEAVALEWAKEGIDTEEKAREATLLYNEHINNVMKAFGLNRTPGQIERKYITKWVEVYSFSDDIITEACNRTILRTQKPDFKYADKILETWFKKGAKTLEDIAILDEEFAKGGRAKTVPNVTPIAKPSANKFNQFPQRTYSAKDYAELERKLINKGL</sequence>
<feature type="domain" description="DnaB/C C-terminal" evidence="2">
    <location>
        <begin position="165"/>
        <end position="235"/>
    </location>
</feature>
<dbReference type="AlphaFoldDB" id="A0A0H5SKF3"/>
<dbReference type="InterPro" id="IPR017019">
    <property type="entry name" value="DNA_replication_prd_bac"/>
</dbReference>
<keyword evidence="4" id="KW-1185">Reference proteome</keyword>
<gene>
    <name evidence="3" type="ORF">HHT355_2389</name>
</gene>